<keyword evidence="2" id="KW-1185">Reference proteome</keyword>
<dbReference type="EMBL" id="JAKMXF010000166">
    <property type="protein sequence ID" value="KAI6656001.1"/>
    <property type="molecule type" value="Genomic_DNA"/>
</dbReference>
<comment type="caution">
    <text evidence="1">The sequence shown here is derived from an EMBL/GenBank/DDBJ whole genome shotgun (WGS) entry which is preliminary data.</text>
</comment>
<protein>
    <recommendedName>
        <fullName evidence="3">SOCS box domain-containing protein</fullName>
    </recommendedName>
</protein>
<gene>
    <name evidence="1" type="ORF">LOD99_1735</name>
</gene>
<evidence type="ECO:0000313" key="1">
    <source>
        <dbReference type="EMBL" id="KAI6656001.1"/>
    </source>
</evidence>
<accession>A0AAV7K4A8</accession>
<name>A0AAV7K4A8_9METZ</name>
<evidence type="ECO:0000313" key="2">
    <source>
        <dbReference type="Proteomes" id="UP001165289"/>
    </source>
</evidence>
<dbReference type="SUPFAM" id="SSF48403">
    <property type="entry name" value="Ankyrin repeat"/>
    <property type="match status" value="1"/>
</dbReference>
<reference evidence="1 2" key="1">
    <citation type="journal article" date="2023" name="BMC Biol.">
        <title>The compact genome of the sponge Oopsacas minuta (Hexactinellida) is lacking key metazoan core genes.</title>
        <authorList>
            <person name="Santini S."/>
            <person name="Schenkelaars Q."/>
            <person name="Jourda C."/>
            <person name="Duchesne M."/>
            <person name="Belahbib H."/>
            <person name="Rocher C."/>
            <person name="Selva M."/>
            <person name="Riesgo A."/>
            <person name="Vervoort M."/>
            <person name="Leys S.P."/>
            <person name="Kodjabachian L."/>
            <person name="Le Bivic A."/>
            <person name="Borchiellini C."/>
            <person name="Claverie J.M."/>
            <person name="Renard E."/>
        </authorList>
    </citation>
    <scope>NUCLEOTIDE SEQUENCE [LARGE SCALE GENOMIC DNA]</scope>
    <source>
        <strain evidence="1">SPO-2</strain>
    </source>
</reference>
<organism evidence="1 2">
    <name type="scientific">Oopsacas minuta</name>
    <dbReference type="NCBI Taxonomy" id="111878"/>
    <lineage>
        <taxon>Eukaryota</taxon>
        <taxon>Metazoa</taxon>
        <taxon>Porifera</taxon>
        <taxon>Hexactinellida</taxon>
        <taxon>Hexasterophora</taxon>
        <taxon>Lyssacinosida</taxon>
        <taxon>Leucopsacidae</taxon>
        <taxon>Oopsacas</taxon>
    </lineage>
</organism>
<evidence type="ECO:0008006" key="3">
    <source>
        <dbReference type="Google" id="ProtNLM"/>
    </source>
</evidence>
<proteinExistence type="predicted"/>
<dbReference type="Proteomes" id="UP001165289">
    <property type="component" value="Unassembled WGS sequence"/>
</dbReference>
<sequence>MSSKIFKKGKRDTKIDLNLEWLSEILYSSFQLLKLSEENLDLIKESDVFTKSSILCFRDSYGNSVLHYIISSSFNSVTKLHTIKTYFTPEDLLYQNDDGISILDLSVIQYEAILLDYILSETVNIIRKDQLLKAFKLLLLFDHFSKYNTYTELYKIFSIYYSKYYSDLSFLAKKVALHSTDTESLEDLSYLLLDGNKCTQVARALGVCIIRTKNKRDFLHSCILKFLDKRIPQICECMLEFIHGSQCVKTAAIMIDGYLTGRGPCSPIRSQLSFYCDWYLTTLCILLERGLFSKSELLVLKSLFSFVYSLSLWFICYSKSNTEDLSQVKLSLWNFVDKTTTLSTAIDNTIIPFKRYFTPINIFCLIKDRLVYNIDSNIDLEFIQFLIECGFSITERDMFGSFPLHHLLHTKYNEKAKKQIIECLIQHGGYPLSVDCSTKSNAFELASANIRDVIESCYPKPYPLKSIVAQYLCSNATRIPLHSIPPDLYTFVMRHSSDVPFLRVNRFLDYSVTFELNNKDSDITISPELFNF</sequence>
<dbReference type="InterPro" id="IPR036770">
    <property type="entry name" value="Ankyrin_rpt-contain_sf"/>
</dbReference>
<dbReference type="Gene3D" id="1.25.40.20">
    <property type="entry name" value="Ankyrin repeat-containing domain"/>
    <property type="match status" value="1"/>
</dbReference>
<dbReference type="AlphaFoldDB" id="A0AAV7K4A8"/>